<evidence type="ECO:0000313" key="3">
    <source>
        <dbReference type="Proteomes" id="UP000546162"/>
    </source>
</evidence>
<dbReference type="EMBL" id="JACHNB010000001">
    <property type="protein sequence ID" value="MBB4742024.1"/>
    <property type="molecule type" value="Genomic_DNA"/>
</dbReference>
<feature type="compositionally biased region" description="Basic and acidic residues" evidence="1">
    <location>
        <begin position="61"/>
        <end position="74"/>
    </location>
</feature>
<feature type="region of interest" description="Disordered" evidence="1">
    <location>
        <begin position="61"/>
        <end position="114"/>
    </location>
</feature>
<comment type="caution">
    <text evidence="2">The sequence shown here is derived from an EMBL/GenBank/DDBJ whole genome shotgun (WGS) entry which is preliminary data.</text>
</comment>
<evidence type="ECO:0000313" key="2">
    <source>
        <dbReference type="EMBL" id="MBB4742024.1"/>
    </source>
</evidence>
<dbReference type="Proteomes" id="UP000546162">
    <property type="component" value="Unassembled WGS sequence"/>
</dbReference>
<evidence type="ECO:0000256" key="1">
    <source>
        <dbReference type="SAM" id="MobiDB-lite"/>
    </source>
</evidence>
<reference evidence="2 3" key="1">
    <citation type="submission" date="2020-08" db="EMBL/GenBank/DDBJ databases">
        <title>Sequencing the genomes of 1000 actinobacteria strains.</title>
        <authorList>
            <person name="Klenk H.-P."/>
        </authorList>
    </citation>
    <scope>NUCLEOTIDE SEQUENCE [LARGE SCALE GENOMIC DNA]</scope>
    <source>
        <strain evidence="2 3">DSM 45809</strain>
    </source>
</reference>
<dbReference type="RefSeq" id="WP_185042445.1">
    <property type="nucleotide sequence ID" value="NZ_BAABFG010000005.1"/>
</dbReference>
<feature type="compositionally biased region" description="Low complexity" evidence="1">
    <location>
        <begin position="100"/>
        <end position="114"/>
    </location>
</feature>
<sequence length="114" mass="11826">MNARAGTVHLGAGGVGPTAREVADVLGDGSTISITLERAREQMGPIADAFALDQRLSSARAHQDLGWRPLHDDPPAVLAGRRSKGTEDRAHCSRQDDARTGGTALSGSSAGRGR</sequence>
<proteinExistence type="predicted"/>
<evidence type="ECO:0008006" key="4">
    <source>
        <dbReference type="Google" id="ProtNLM"/>
    </source>
</evidence>
<dbReference type="AlphaFoldDB" id="A0A7W7M9I3"/>
<gene>
    <name evidence="2" type="ORF">BJY16_005483</name>
</gene>
<feature type="compositionally biased region" description="Basic and acidic residues" evidence="1">
    <location>
        <begin position="84"/>
        <end position="99"/>
    </location>
</feature>
<accession>A0A7W7M9I3</accession>
<name>A0A7W7M9I3_9ACTN</name>
<protein>
    <recommendedName>
        <fullName evidence="4">NAD-dependent epimerase/dehydratase family protein</fullName>
    </recommendedName>
</protein>
<organism evidence="2 3">
    <name type="scientific">Actinoplanes octamycinicus</name>
    <dbReference type="NCBI Taxonomy" id="135948"/>
    <lineage>
        <taxon>Bacteria</taxon>
        <taxon>Bacillati</taxon>
        <taxon>Actinomycetota</taxon>
        <taxon>Actinomycetes</taxon>
        <taxon>Micromonosporales</taxon>
        <taxon>Micromonosporaceae</taxon>
        <taxon>Actinoplanes</taxon>
    </lineage>
</organism>
<keyword evidence="3" id="KW-1185">Reference proteome</keyword>